<evidence type="ECO:0000259" key="1">
    <source>
        <dbReference type="Pfam" id="PF14947"/>
    </source>
</evidence>
<accession>A0A7J3XY67</accession>
<gene>
    <name evidence="2" type="ORF">ENM60_02275</name>
</gene>
<dbReference type="Pfam" id="PF14947">
    <property type="entry name" value="HTH_45"/>
    <property type="match status" value="1"/>
</dbReference>
<dbReference type="InterPro" id="IPR036390">
    <property type="entry name" value="WH_DNA-bd_sf"/>
</dbReference>
<organism evidence="2">
    <name type="scientific">Thermogladius calderae</name>
    <dbReference type="NCBI Taxonomy" id="1200300"/>
    <lineage>
        <taxon>Archaea</taxon>
        <taxon>Thermoproteota</taxon>
        <taxon>Thermoprotei</taxon>
        <taxon>Desulfurococcales</taxon>
        <taxon>Desulfurococcaceae</taxon>
        <taxon>Thermogladius</taxon>
    </lineage>
</organism>
<feature type="domain" description="ArnR1-like winged helix-turn-helix" evidence="1">
    <location>
        <begin position="25"/>
        <end position="73"/>
    </location>
</feature>
<protein>
    <submittedName>
        <fullName evidence="2">MarR family transcriptional regulator</fullName>
    </submittedName>
</protein>
<sequence>MKQSHLRVLLASDENGFLDLNQVQQKLNLTMSSLRRYIRILERDGFVSRSEKGFVLTEKGMKLKKTVQALKEKRDAPAYYITDPSTGQPVPLSFRNYSHLYAILAYGLVDKSLIDKHIAQGYLSNWARDALGDEYLASLIQSGEVKNASDLLAYLKMVIQLSTAEK</sequence>
<evidence type="ECO:0000313" key="2">
    <source>
        <dbReference type="EMBL" id="HHP67606.1"/>
    </source>
</evidence>
<dbReference type="Gene3D" id="1.10.10.10">
    <property type="entry name" value="Winged helix-like DNA-binding domain superfamily/Winged helix DNA-binding domain"/>
    <property type="match status" value="1"/>
</dbReference>
<dbReference type="InterPro" id="IPR036388">
    <property type="entry name" value="WH-like_DNA-bd_sf"/>
</dbReference>
<dbReference type="EMBL" id="DRYK01000030">
    <property type="protein sequence ID" value="HHP67606.1"/>
    <property type="molecule type" value="Genomic_DNA"/>
</dbReference>
<dbReference type="AlphaFoldDB" id="A0A7J3XY67"/>
<proteinExistence type="predicted"/>
<dbReference type="InterPro" id="IPR038723">
    <property type="entry name" value="ArnR1-like_HTH"/>
</dbReference>
<dbReference type="SUPFAM" id="SSF46785">
    <property type="entry name" value="Winged helix' DNA-binding domain"/>
    <property type="match status" value="1"/>
</dbReference>
<name>A0A7J3XY67_9CREN</name>
<comment type="caution">
    <text evidence="2">The sequence shown here is derived from an EMBL/GenBank/DDBJ whole genome shotgun (WGS) entry which is preliminary data.</text>
</comment>
<reference evidence="2" key="1">
    <citation type="journal article" date="2020" name="mSystems">
        <title>Genome- and Community-Level Interaction Insights into Carbon Utilization and Element Cycling Functions of Hydrothermarchaeota in Hydrothermal Sediment.</title>
        <authorList>
            <person name="Zhou Z."/>
            <person name="Liu Y."/>
            <person name="Xu W."/>
            <person name="Pan J."/>
            <person name="Luo Z.H."/>
            <person name="Li M."/>
        </authorList>
    </citation>
    <scope>NUCLEOTIDE SEQUENCE [LARGE SCALE GENOMIC DNA]</scope>
    <source>
        <strain evidence="2">SpSt-110</strain>
    </source>
</reference>